<sequence length="273" mass="30112">MNVLLVYAHPEPRSLNGALKDLAVSHLTGLGHTVRVSDLYAMNWKATADAGDFLSHPEGERLAYARASKAAFAGGTQREDVVAEQEKLLWAQAVIFQFPLWWFSMPAILKGWVDRVFAYGFAYGVGVHGGERWGDRYGEGTLSGRRAMLSVTIGGRAPHYTERGVNGALDDLLFPIQHGVIYYPGMEALPPFSLYMSDRLTPEEWPSVEEAYKTRLDGLFTDTPIPFRRQNGGHYDTQQVLKPGLGLGAGGTRIHLLQPGEPEQHRLTSTTSG</sequence>
<evidence type="ECO:0000313" key="4">
    <source>
        <dbReference type="EMBL" id="GEN11869.1"/>
    </source>
</evidence>
<comment type="caution">
    <text evidence="4">The sequence shown here is derived from an EMBL/GenBank/DDBJ whole genome shotgun (WGS) entry which is preliminary data.</text>
</comment>
<protein>
    <submittedName>
        <fullName evidence="4">NAD(P)H dehydrogenase (Quinone)</fullName>
    </submittedName>
</protein>
<evidence type="ECO:0000313" key="6">
    <source>
        <dbReference type="Proteomes" id="UP000183760"/>
    </source>
</evidence>
<keyword evidence="6" id="KW-1185">Reference proteome</keyword>
<comment type="similarity">
    <text evidence="1">Belongs to the NAD(P)H dehydrogenase (quinone) family.</text>
</comment>
<dbReference type="InterPro" id="IPR003680">
    <property type="entry name" value="Flavodoxin_fold"/>
</dbReference>
<evidence type="ECO:0000256" key="1">
    <source>
        <dbReference type="ARBA" id="ARBA00006252"/>
    </source>
</evidence>
<reference evidence="5 6" key="1">
    <citation type="submission" date="2016-10" db="EMBL/GenBank/DDBJ databases">
        <authorList>
            <person name="Varghese N."/>
            <person name="Submissions S."/>
        </authorList>
    </citation>
    <scope>NUCLEOTIDE SEQUENCE [LARGE SCALE GENOMIC DNA]</scope>
    <source>
        <strain evidence="5 6">DSM 16525</strain>
    </source>
</reference>
<dbReference type="EMBL" id="BJXR01000050">
    <property type="protein sequence ID" value="GEN11869.1"/>
    <property type="molecule type" value="Genomic_DNA"/>
</dbReference>
<organism evidence="4 7">
    <name type="scientific">Myxococcus fulvus</name>
    <dbReference type="NCBI Taxonomy" id="33"/>
    <lineage>
        <taxon>Bacteria</taxon>
        <taxon>Pseudomonadati</taxon>
        <taxon>Myxococcota</taxon>
        <taxon>Myxococcia</taxon>
        <taxon>Myxococcales</taxon>
        <taxon>Cystobacterineae</taxon>
        <taxon>Myxococcaceae</taxon>
        <taxon>Myxococcus</taxon>
    </lineage>
</organism>
<dbReference type="EMBL" id="FOIB01000013">
    <property type="protein sequence ID" value="SEU38674.1"/>
    <property type="molecule type" value="Genomic_DNA"/>
</dbReference>
<dbReference type="AlphaFoldDB" id="A0A511TCG4"/>
<reference evidence="4 7" key="2">
    <citation type="submission" date="2019-07" db="EMBL/GenBank/DDBJ databases">
        <title>Whole genome shotgun sequence of Myxococcus fulvus NBRC 100333.</title>
        <authorList>
            <person name="Hosoyama A."/>
            <person name="Uohara A."/>
            <person name="Ohji S."/>
            <person name="Ichikawa N."/>
        </authorList>
    </citation>
    <scope>NUCLEOTIDE SEQUENCE [LARGE SCALE GENOMIC DNA]</scope>
    <source>
        <strain evidence="4 7">NBRC 100333</strain>
    </source>
</reference>
<evidence type="ECO:0000313" key="7">
    <source>
        <dbReference type="Proteomes" id="UP000321514"/>
    </source>
</evidence>
<dbReference type="Gene3D" id="3.40.50.360">
    <property type="match status" value="1"/>
</dbReference>
<dbReference type="Proteomes" id="UP000321514">
    <property type="component" value="Unassembled WGS sequence"/>
</dbReference>
<evidence type="ECO:0000256" key="2">
    <source>
        <dbReference type="ARBA" id="ARBA00023002"/>
    </source>
</evidence>
<dbReference type="GO" id="GO:0005829">
    <property type="term" value="C:cytosol"/>
    <property type="evidence" value="ECO:0007669"/>
    <property type="project" value="TreeGrafter"/>
</dbReference>
<feature type="domain" description="Flavodoxin-like fold" evidence="3">
    <location>
        <begin position="1"/>
        <end position="204"/>
    </location>
</feature>
<dbReference type="RefSeq" id="WP_074958415.1">
    <property type="nucleotide sequence ID" value="NZ_BJXR01000050.1"/>
</dbReference>
<dbReference type="PANTHER" id="PTHR10204">
    <property type="entry name" value="NAD P H OXIDOREDUCTASE-RELATED"/>
    <property type="match status" value="1"/>
</dbReference>
<gene>
    <name evidence="4" type="ORF">MFU01_69060</name>
    <name evidence="5" type="ORF">SAMN05443572_113159</name>
</gene>
<keyword evidence="2" id="KW-0560">Oxidoreductase</keyword>
<accession>A0A511TCG4</accession>
<dbReference type="STRING" id="1334629.MFUL124B02_10545"/>
<name>A0A511TCG4_MYXFU</name>
<dbReference type="Pfam" id="PF02525">
    <property type="entry name" value="Flavodoxin_2"/>
    <property type="match status" value="1"/>
</dbReference>
<dbReference type="InterPro" id="IPR051545">
    <property type="entry name" value="NAD(P)H_dehydrogenase_qn"/>
</dbReference>
<dbReference type="GO" id="GO:0003955">
    <property type="term" value="F:NAD(P)H dehydrogenase (quinone) activity"/>
    <property type="evidence" value="ECO:0007669"/>
    <property type="project" value="TreeGrafter"/>
</dbReference>
<evidence type="ECO:0000313" key="5">
    <source>
        <dbReference type="EMBL" id="SEU38674.1"/>
    </source>
</evidence>
<proteinExistence type="inferred from homology"/>
<dbReference type="PANTHER" id="PTHR10204:SF34">
    <property type="entry name" value="NAD(P)H DEHYDROGENASE [QUINONE] 1 ISOFORM 1"/>
    <property type="match status" value="1"/>
</dbReference>
<dbReference type="OrthoDB" id="9798454at2"/>
<dbReference type="SUPFAM" id="SSF52218">
    <property type="entry name" value="Flavoproteins"/>
    <property type="match status" value="1"/>
</dbReference>
<evidence type="ECO:0000259" key="3">
    <source>
        <dbReference type="Pfam" id="PF02525"/>
    </source>
</evidence>
<dbReference type="InterPro" id="IPR029039">
    <property type="entry name" value="Flavoprotein-like_sf"/>
</dbReference>
<dbReference type="Proteomes" id="UP000183760">
    <property type="component" value="Unassembled WGS sequence"/>
</dbReference>